<dbReference type="OMA" id="ASCYLRH"/>
<feature type="chain" id="PRO_5002366631" evidence="2">
    <location>
        <begin position="20"/>
        <end position="118"/>
    </location>
</feature>
<evidence type="ECO:0000313" key="4">
    <source>
        <dbReference type="Proteomes" id="UP000026962"/>
    </source>
</evidence>
<keyword evidence="4" id="KW-1185">Reference proteome</keyword>
<organism evidence="3">
    <name type="scientific">Oryza punctata</name>
    <name type="common">Red rice</name>
    <dbReference type="NCBI Taxonomy" id="4537"/>
    <lineage>
        <taxon>Eukaryota</taxon>
        <taxon>Viridiplantae</taxon>
        <taxon>Streptophyta</taxon>
        <taxon>Embryophyta</taxon>
        <taxon>Tracheophyta</taxon>
        <taxon>Spermatophyta</taxon>
        <taxon>Magnoliopsida</taxon>
        <taxon>Liliopsida</taxon>
        <taxon>Poales</taxon>
        <taxon>Poaceae</taxon>
        <taxon>BOP clade</taxon>
        <taxon>Oryzoideae</taxon>
        <taxon>Oryzeae</taxon>
        <taxon>Oryzinae</taxon>
        <taxon>Oryza</taxon>
    </lineage>
</organism>
<keyword evidence="1" id="KW-0472">Membrane</keyword>
<evidence type="ECO:0000256" key="2">
    <source>
        <dbReference type="SAM" id="SignalP"/>
    </source>
</evidence>
<evidence type="ECO:0000313" key="3">
    <source>
        <dbReference type="EnsemblPlants" id="OPUNC08G04810.1"/>
    </source>
</evidence>
<feature type="signal peptide" evidence="2">
    <location>
        <begin position="1"/>
        <end position="19"/>
    </location>
</feature>
<name>A0A0E0LRZ2_ORYPU</name>
<proteinExistence type="predicted"/>
<reference evidence="3" key="2">
    <citation type="submission" date="2018-05" db="EMBL/GenBank/DDBJ databases">
        <title>OpunRS2 (Oryza punctata Reference Sequence Version 2).</title>
        <authorList>
            <person name="Zhang J."/>
            <person name="Kudrna D."/>
            <person name="Lee S."/>
            <person name="Talag J."/>
            <person name="Welchert J."/>
            <person name="Wing R.A."/>
        </authorList>
    </citation>
    <scope>NUCLEOTIDE SEQUENCE [LARGE SCALE GENOMIC DNA]</scope>
</reference>
<dbReference type="HOGENOM" id="CLU_125190_0_0_1"/>
<keyword evidence="1" id="KW-0812">Transmembrane</keyword>
<evidence type="ECO:0000256" key="1">
    <source>
        <dbReference type="SAM" id="Phobius"/>
    </source>
</evidence>
<feature type="transmembrane region" description="Helical" evidence="1">
    <location>
        <begin position="29"/>
        <end position="47"/>
    </location>
</feature>
<dbReference type="Proteomes" id="UP000026962">
    <property type="component" value="Chromosome 8"/>
</dbReference>
<reference evidence="3" key="1">
    <citation type="submission" date="2015-04" db="UniProtKB">
        <authorList>
            <consortium name="EnsemblPlants"/>
        </authorList>
    </citation>
    <scope>IDENTIFICATION</scope>
</reference>
<sequence length="118" mass="11895">MSYYWGFLVMLVGVGGAHALGSYGPLVGLLGVLAGSGLIFAGVKAKTTATTGNTVVSLTSSTARYLRCHNLAMLGLFTAGASVMAHVAGAGGPAISILLFVMLLFGVALVNLGVLHEN</sequence>
<feature type="transmembrane region" description="Helical" evidence="1">
    <location>
        <begin position="94"/>
        <end position="115"/>
    </location>
</feature>
<keyword evidence="1" id="KW-1133">Transmembrane helix</keyword>
<dbReference type="EnsemblPlants" id="OPUNC08G04810.1">
    <property type="protein sequence ID" value="OPUNC08G04810.1"/>
    <property type="gene ID" value="OPUNC08G04810"/>
</dbReference>
<dbReference type="AlphaFoldDB" id="A0A0E0LRZ2"/>
<protein>
    <submittedName>
        <fullName evidence="3">Uncharacterized protein</fullName>
    </submittedName>
</protein>
<feature type="transmembrane region" description="Helical" evidence="1">
    <location>
        <begin position="68"/>
        <end position="88"/>
    </location>
</feature>
<dbReference type="Gramene" id="OPUNC08G04810.1">
    <property type="protein sequence ID" value="OPUNC08G04810.1"/>
    <property type="gene ID" value="OPUNC08G04810"/>
</dbReference>
<keyword evidence="2" id="KW-0732">Signal</keyword>
<accession>A0A0E0LRZ2</accession>